<evidence type="ECO:0000256" key="2">
    <source>
        <dbReference type="ARBA" id="ARBA00022803"/>
    </source>
</evidence>
<evidence type="ECO:0000256" key="1">
    <source>
        <dbReference type="ARBA" id="ARBA00022737"/>
    </source>
</evidence>
<keyword evidence="2 3" id="KW-0802">TPR repeat</keyword>
<dbReference type="InterPro" id="IPR050498">
    <property type="entry name" value="Ycf3"/>
</dbReference>
<keyword evidence="5" id="KW-1185">Reference proteome</keyword>
<reference evidence="5" key="1">
    <citation type="journal article" date="2019" name="Int. J. Syst. Evol. Microbiol.">
        <title>The Global Catalogue of Microorganisms (GCM) 10K type strain sequencing project: providing services to taxonomists for standard genome sequencing and annotation.</title>
        <authorList>
            <consortium name="The Broad Institute Genomics Platform"/>
            <consortium name="The Broad Institute Genome Sequencing Center for Infectious Disease"/>
            <person name="Wu L."/>
            <person name="Ma J."/>
        </authorList>
    </citation>
    <scope>NUCLEOTIDE SEQUENCE [LARGE SCALE GENOMIC DNA]</scope>
    <source>
        <strain evidence="5">CCUG 62414</strain>
    </source>
</reference>
<dbReference type="InterPro" id="IPR011990">
    <property type="entry name" value="TPR-like_helical_dom_sf"/>
</dbReference>
<dbReference type="InterPro" id="IPR019734">
    <property type="entry name" value="TPR_rpt"/>
</dbReference>
<keyword evidence="1" id="KW-0677">Repeat</keyword>
<evidence type="ECO:0000256" key="3">
    <source>
        <dbReference type="PROSITE-ProRule" id="PRU00339"/>
    </source>
</evidence>
<name>A0ABW3JEA6_9FLAO</name>
<dbReference type="Proteomes" id="UP001597061">
    <property type="component" value="Unassembled WGS sequence"/>
</dbReference>
<evidence type="ECO:0000313" key="5">
    <source>
        <dbReference type="Proteomes" id="UP001597061"/>
    </source>
</evidence>
<organism evidence="4 5">
    <name type="scientific">Mariniflexile jejuense</name>
    <dbReference type="NCBI Taxonomy" id="1173582"/>
    <lineage>
        <taxon>Bacteria</taxon>
        <taxon>Pseudomonadati</taxon>
        <taxon>Bacteroidota</taxon>
        <taxon>Flavobacteriia</taxon>
        <taxon>Flavobacteriales</taxon>
        <taxon>Flavobacteriaceae</taxon>
        <taxon>Mariniflexile</taxon>
    </lineage>
</organism>
<comment type="caution">
    <text evidence="4">The sequence shown here is derived from an EMBL/GenBank/DDBJ whole genome shotgun (WGS) entry which is preliminary data.</text>
</comment>
<dbReference type="PROSITE" id="PS51257">
    <property type="entry name" value="PROKAR_LIPOPROTEIN"/>
    <property type="match status" value="1"/>
</dbReference>
<dbReference type="PANTHER" id="PTHR44858">
    <property type="entry name" value="TETRATRICOPEPTIDE REPEAT PROTEIN 6"/>
    <property type="match status" value="1"/>
</dbReference>
<dbReference type="SMART" id="SM00028">
    <property type="entry name" value="TPR"/>
    <property type="match status" value="5"/>
</dbReference>
<dbReference type="RefSeq" id="WP_379924019.1">
    <property type="nucleotide sequence ID" value="NZ_JBHTJI010000001.1"/>
</dbReference>
<dbReference type="Pfam" id="PF13181">
    <property type="entry name" value="TPR_8"/>
    <property type="match status" value="4"/>
</dbReference>
<gene>
    <name evidence="4" type="ORF">ACFQ1R_00020</name>
</gene>
<dbReference type="Gene3D" id="1.25.40.10">
    <property type="entry name" value="Tetratricopeptide repeat domain"/>
    <property type="match status" value="2"/>
</dbReference>
<evidence type="ECO:0000313" key="4">
    <source>
        <dbReference type="EMBL" id="MFD0988465.1"/>
    </source>
</evidence>
<sequence length="237" mass="27351">MREKLIYILIFSFLFISCDFTSADEYYNRAIELDKQGKYNEAIISLDKAIDKKSKFRPALLNRGFYKSKLEKFEEGIKDYNKILEFDNDNTFALFNIGNNYSSLNDSKNAIAYYSKALQTEGALKSFASSDGGAFALNTNFDLKSFDSDRDYSMLDCEIYFERGMEYLEIEQFDKAISDFNKSIKANNAKRDCYFLLGKAFIGKKDSINACENFIKSAKLGDKEAREMLKKHCIKKE</sequence>
<feature type="repeat" description="TPR" evidence="3">
    <location>
        <begin position="91"/>
        <end position="124"/>
    </location>
</feature>
<accession>A0ABW3JEA6</accession>
<dbReference type="PANTHER" id="PTHR44858:SF1">
    <property type="entry name" value="UDP-N-ACETYLGLUCOSAMINE--PEPTIDE N-ACETYLGLUCOSAMINYLTRANSFERASE SPINDLY-RELATED"/>
    <property type="match status" value="1"/>
</dbReference>
<proteinExistence type="predicted"/>
<dbReference type="EMBL" id="JBHTJI010000001">
    <property type="protein sequence ID" value="MFD0988465.1"/>
    <property type="molecule type" value="Genomic_DNA"/>
</dbReference>
<protein>
    <submittedName>
        <fullName evidence="4">Tetratricopeptide repeat protein</fullName>
    </submittedName>
</protein>
<feature type="repeat" description="TPR" evidence="3">
    <location>
        <begin position="157"/>
        <end position="190"/>
    </location>
</feature>
<dbReference type="PROSITE" id="PS50005">
    <property type="entry name" value="TPR"/>
    <property type="match status" value="2"/>
</dbReference>
<dbReference type="SUPFAM" id="SSF48452">
    <property type="entry name" value="TPR-like"/>
    <property type="match status" value="1"/>
</dbReference>